<keyword evidence="8" id="KW-1185">Reference proteome</keyword>
<feature type="transmembrane region" description="Helical" evidence="5">
    <location>
        <begin position="71"/>
        <end position="92"/>
    </location>
</feature>
<dbReference type="InterPro" id="IPR017978">
    <property type="entry name" value="GPCR_3_C"/>
</dbReference>
<dbReference type="STRING" id="1314790.A0A1Y1YFL4"/>
<dbReference type="CDD" id="cd07440">
    <property type="entry name" value="RGS"/>
    <property type="match status" value="1"/>
</dbReference>
<evidence type="ECO:0000256" key="4">
    <source>
        <dbReference type="ARBA" id="ARBA00023136"/>
    </source>
</evidence>
<dbReference type="Pfam" id="PF00003">
    <property type="entry name" value="7tm_3"/>
    <property type="match status" value="1"/>
</dbReference>
<dbReference type="GO" id="GO:0016020">
    <property type="term" value="C:membrane"/>
    <property type="evidence" value="ECO:0007669"/>
    <property type="project" value="UniProtKB-SubCell"/>
</dbReference>
<name>A0A1Y1YFL4_9FUNG</name>
<organism evidence="7 8">
    <name type="scientific">Basidiobolus meristosporus CBS 931.73</name>
    <dbReference type="NCBI Taxonomy" id="1314790"/>
    <lineage>
        <taxon>Eukaryota</taxon>
        <taxon>Fungi</taxon>
        <taxon>Fungi incertae sedis</taxon>
        <taxon>Zoopagomycota</taxon>
        <taxon>Entomophthoromycotina</taxon>
        <taxon>Basidiobolomycetes</taxon>
        <taxon>Basidiobolales</taxon>
        <taxon>Basidiobolaceae</taxon>
        <taxon>Basidiobolus</taxon>
    </lineage>
</organism>
<proteinExistence type="predicted"/>
<dbReference type="PROSITE" id="PS50132">
    <property type="entry name" value="RGS"/>
    <property type="match status" value="1"/>
</dbReference>
<evidence type="ECO:0000313" key="7">
    <source>
        <dbReference type="EMBL" id="ORX96394.1"/>
    </source>
</evidence>
<feature type="domain" description="RGS" evidence="6">
    <location>
        <begin position="340"/>
        <end position="451"/>
    </location>
</feature>
<feature type="transmembrane region" description="Helical" evidence="5">
    <location>
        <begin position="221"/>
        <end position="243"/>
    </location>
</feature>
<dbReference type="InParanoid" id="A0A1Y1YFL4"/>
<evidence type="ECO:0000256" key="1">
    <source>
        <dbReference type="ARBA" id="ARBA00004141"/>
    </source>
</evidence>
<comment type="subcellular location">
    <subcellularLocation>
        <location evidence="1">Membrane</location>
        <topology evidence="1">Multi-pass membrane protein</topology>
    </subcellularLocation>
</comment>
<sequence>MEAYAIVYYVLGSLWIIQAIVACGIIWKRQKYPCIRYRSPRLTLAAATGICILVALSLVRASNPELIPCAVVIWMTGIVYPLIYLTIIGRCIKLYFFYRISEAKLEDALIKMGGQSGLTMKRPAKFSFSKRSSRESVELRSLTQMNSAEGNQMSPMKYENYLENDWYYQRRYIATPNYMTTWLLIFLLLHSAVTAIVHLFSVRLNQSPAPTTDCYDGVDYIPRRAFCVLYGMIIIPLLVYLMRNVQDAYGIRSELATATLVNVLCDIILLVFTSWGKLRNAIDPDVSGLIWTIVPMVIIHILLVVAPLVESHLIDLRKGKPLSHPIMRGRSIVLDNTRESFESMLQNPSLMEQFKMYSVSDFTVECVLFYEACAKTKNQENSSPEALQEQFKEIYNTFIAPNSRFQVNLTDDTIRQIRILAKSDRWDGTMYQPAILEVKELMFRNTYPRFLVRYRRGDSHWDDLIEGA</sequence>
<dbReference type="Pfam" id="PF00615">
    <property type="entry name" value="RGS"/>
    <property type="match status" value="1"/>
</dbReference>
<dbReference type="AlphaFoldDB" id="A0A1Y1YFL4"/>
<evidence type="ECO:0000256" key="2">
    <source>
        <dbReference type="ARBA" id="ARBA00022692"/>
    </source>
</evidence>
<dbReference type="Proteomes" id="UP000193498">
    <property type="component" value="Unassembled WGS sequence"/>
</dbReference>
<dbReference type="SUPFAM" id="SSF48097">
    <property type="entry name" value="Regulator of G-protein signaling, RGS"/>
    <property type="match status" value="1"/>
</dbReference>
<dbReference type="PANTHER" id="PTHR10845">
    <property type="entry name" value="REGULATOR OF G PROTEIN SIGNALING"/>
    <property type="match status" value="1"/>
</dbReference>
<dbReference type="OrthoDB" id="196547at2759"/>
<dbReference type="PRINTS" id="PR01301">
    <property type="entry name" value="RGSPROTEIN"/>
</dbReference>
<dbReference type="InterPro" id="IPR044926">
    <property type="entry name" value="RGS_subdomain_2"/>
</dbReference>
<feature type="transmembrane region" description="Helical" evidence="5">
    <location>
        <begin position="39"/>
        <end position="59"/>
    </location>
</feature>
<dbReference type="PANTHER" id="PTHR10845:SF192">
    <property type="entry name" value="DOUBLE HIT, ISOFORM B"/>
    <property type="match status" value="1"/>
</dbReference>
<dbReference type="InterPro" id="IPR016137">
    <property type="entry name" value="RGS"/>
</dbReference>
<feature type="transmembrane region" description="Helical" evidence="5">
    <location>
        <begin position="255"/>
        <end position="276"/>
    </location>
</feature>
<reference evidence="7 8" key="1">
    <citation type="submission" date="2016-07" db="EMBL/GenBank/DDBJ databases">
        <title>Pervasive Adenine N6-methylation of Active Genes in Fungi.</title>
        <authorList>
            <consortium name="DOE Joint Genome Institute"/>
            <person name="Mondo S.J."/>
            <person name="Dannebaum R.O."/>
            <person name="Kuo R.C."/>
            <person name="Labutti K."/>
            <person name="Haridas S."/>
            <person name="Kuo A."/>
            <person name="Salamov A."/>
            <person name="Ahrendt S.R."/>
            <person name="Lipzen A."/>
            <person name="Sullivan W."/>
            <person name="Andreopoulos W.B."/>
            <person name="Clum A."/>
            <person name="Lindquist E."/>
            <person name="Daum C."/>
            <person name="Ramamoorthy G.K."/>
            <person name="Gryganskyi A."/>
            <person name="Culley D."/>
            <person name="Magnuson J.K."/>
            <person name="James T.Y."/>
            <person name="O'Malley M.A."/>
            <person name="Stajich J.E."/>
            <person name="Spatafora J.W."/>
            <person name="Visel A."/>
            <person name="Grigoriev I.V."/>
        </authorList>
    </citation>
    <scope>NUCLEOTIDE SEQUENCE [LARGE SCALE GENOMIC DNA]</scope>
    <source>
        <strain evidence="7 8">CBS 931.73</strain>
    </source>
</reference>
<feature type="transmembrane region" description="Helical" evidence="5">
    <location>
        <begin position="180"/>
        <end position="201"/>
    </location>
</feature>
<dbReference type="SMART" id="SM00315">
    <property type="entry name" value="RGS"/>
    <property type="match status" value="1"/>
</dbReference>
<gene>
    <name evidence="7" type="ORF">K493DRAFT_371011</name>
</gene>
<evidence type="ECO:0000256" key="5">
    <source>
        <dbReference type="SAM" id="Phobius"/>
    </source>
</evidence>
<evidence type="ECO:0000313" key="8">
    <source>
        <dbReference type="Proteomes" id="UP000193498"/>
    </source>
</evidence>
<dbReference type="EMBL" id="MCFE01000155">
    <property type="protein sequence ID" value="ORX96394.1"/>
    <property type="molecule type" value="Genomic_DNA"/>
</dbReference>
<protein>
    <recommendedName>
        <fullName evidence="6">RGS domain-containing protein</fullName>
    </recommendedName>
</protein>
<feature type="transmembrane region" description="Helical" evidence="5">
    <location>
        <begin position="288"/>
        <end position="309"/>
    </location>
</feature>
<comment type="caution">
    <text evidence="7">The sequence shown here is derived from an EMBL/GenBank/DDBJ whole genome shotgun (WGS) entry which is preliminary data.</text>
</comment>
<evidence type="ECO:0000256" key="3">
    <source>
        <dbReference type="ARBA" id="ARBA00022989"/>
    </source>
</evidence>
<accession>A0A1Y1YFL4</accession>
<evidence type="ECO:0000259" key="6">
    <source>
        <dbReference type="PROSITE" id="PS50132"/>
    </source>
</evidence>
<keyword evidence="4 5" id="KW-0472">Membrane</keyword>
<keyword evidence="3 5" id="KW-1133">Transmembrane helix</keyword>
<dbReference type="Gene3D" id="1.10.167.10">
    <property type="entry name" value="Regulator of G-protein Signalling 4, domain 2"/>
    <property type="match status" value="1"/>
</dbReference>
<dbReference type="InterPro" id="IPR036305">
    <property type="entry name" value="RGS_sf"/>
</dbReference>
<dbReference type="GO" id="GO:0004930">
    <property type="term" value="F:G protein-coupled receptor activity"/>
    <property type="evidence" value="ECO:0007669"/>
    <property type="project" value="InterPro"/>
</dbReference>
<feature type="transmembrane region" description="Helical" evidence="5">
    <location>
        <begin position="6"/>
        <end position="27"/>
    </location>
</feature>
<keyword evidence="2 5" id="KW-0812">Transmembrane</keyword>